<name>A4BMZ3_9GAMM</name>
<keyword evidence="2" id="KW-1185">Reference proteome</keyword>
<gene>
    <name evidence="1" type="ORF">NB231_09078</name>
</gene>
<sequence length="63" mass="7138">MGARVMNEENLPQRDRWARLRFTIIGALLAAPPPAGELYALRSPPWRRGLGAIRTTGLEIHFR</sequence>
<dbReference type="HOGENOM" id="CLU_2881298_0_0_6"/>
<comment type="caution">
    <text evidence="1">The sequence shown here is derived from an EMBL/GenBank/DDBJ whole genome shotgun (WGS) entry which is preliminary data.</text>
</comment>
<accession>A4BMZ3</accession>
<dbReference type="STRING" id="314278.NB231_09078"/>
<evidence type="ECO:0000313" key="1">
    <source>
        <dbReference type="EMBL" id="EAR22592.1"/>
    </source>
</evidence>
<dbReference type="Proteomes" id="UP000003374">
    <property type="component" value="Unassembled WGS sequence"/>
</dbReference>
<proteinExistence type="predicted"/>
<reference evidence="1 2" key="1">
    <citation type="submission" date="2006-02" db="EMBL/GenBank/DDBJ databases">
        <authorList>
            <person name="Waterbury J."/>
            <person name="Ferriera S."/>
            <person name="Johnson J."/>
            <person name="Kravitz S."/>
            <person name="Halpern A."/>
            <person name="Remington K."/>
            <person name="Beeson K."/>
            <person name="Tran B."/>
            <person name="Rogers Y.-H."/>
            <person name="Friedman R."/>
            <person name="Venter J.C."/>
        </authorList>
    </citation>
    <scope>NUCLEOTIDE SEQUENCE [LARGE SCALE GENOMIC DNA]</scope>
    <source>
        <strain evidence="1 2">Nb-231</strain>
    </source>
</reference>
<dbReference type="EMBL" id="AAOF01000002">
    <property type="protein sequence ID" value="EAR22592.1"/>
    <property type="molecule type" value="Genomic_DNA"/>
</dbReference>
<dbReference type="AlphaFoldDB" id="A4BMZ3"/>
<evidence type="ECO:0000313" key="2">
    <source>
        <dbReference type="Proteomes" id="UP000003374"/>
    </source>
</evidence>
<organism evidence="1 2">
    <name type="scientific">Nitrococcus mobilis Nb-231</name>
    <dbReference type="NCBI Taxonomy" id="314278"/>
    <lineage>
        <taxon>Bacteria</taxon>
        <taxon>Pseudomonadati</taxon>
        <taxon>Pseudomonadota</taxon>
        <taxon>Gammaproteobacteria</taxon>
        <taxon>Chromatiales</taxon>
        <taxon>Ectothiorhodospiraceae</taxon>
        <taxon>Nitrococcus</taxon>
    </lineage>
</organism>
<protein>
    <submittedName>
        <fullName evidence="1">Uncharacterized protein</fullName>
    </submittedName>
</protein>